<sequence>MNADYLDERSLGRTLAGKDERWEGRTLSQWKDERSLFGRTLNMKPNAQQFGRSTIWTNAPLFGRTLHYLDERSLGRTLAGKDERWEGRTLSEWKDERSLFGRTLNMKPNAQQFGRSTIWTNAPLFGRTLTGTNARGEGRTLGRTNAQ</sequence>
<protein>
    <submittedName>
        <fullName evidence="1">Uncharacterized protein</fullName>
    </submittedName>
</protein>
<dbReference type="Proteomes" id="UP000053144">
    <property type="component" value="Chromosome 3"/>
</dbReference>
<dbReference type="EMBL" id="CM003373">
    <property type="protein sequence ID" value="KOM37423.1"/>
    <property type="molecule type" value="Genomic_DNA"/>
</dbReference>
<proteinExistence type="predicted"/>
<dbReference type="Gramene" id="KOM37423">
    <property type="protein sequence ID" value="KOM37423"/>
    <property type="gene ID" value="LR48_Vigan03g080500"/>
</dbReference>
<reference evidence="2" key="1">
    <citation type="journal article" date="2015" name="Proc. Natl. Acad. Sci. U.S.A.">
        <title>Genome sequencing of adzuki bean (Vigna angularis) provides insight into high starch and low fat accumulation and domestication.</title>
        <authorList>
            <person name="Yang K."/>
            <person name="Tian Z."/>
            <person name="Chen C."/>
            <person name="Luo L."/>
            <person name="Zhao B."/>
            <person name="Wang Z."/>
            <person name="Yu L."/>
            <person name="Li Y."/>
            <person name="Sun Y."/>
            <person name="Li W."/>
            <person name="Chen Y."/>
            <person name="Li Y."/>
            <person name="Zhang Y."/>
            <person name="Ai D."/>
            <person name="Zhao J."/>
            <person name="Shang C."/>
            <person name="Ma Y."/>
            <person name="Wu B."/>
            <person name="Wang M."/>
            <person name="Gao L."/>
            <person name="Sun D."/>
            <person name="Zhang P."/>
            <person name="Guo F."/>
            <person name="Wang W."/>
            <person name="Li Y."/>
            <person name="Wang J."/>
            <person name="Varshney R.K."/>
            <person name="Wang J."/>
            <person name="Ling H.Q."/>
            <person name="Wan P."/>
        </authorList>
    </citation>
    <scope>NUCLEOTIDE SEQUENCE</scope>
    <source>
        <strain evidence="2">cv. Jingnong 6</strain>
    </source>
</reference>
<evidence type="ECO:0000313" key="1">
    <source>
        <dbReference type="EMBL" id="KOM37423.1"/>
    </source>
</evidence>
<gene>
    <name evidence="1" type="ORF">LR48_Vigan03g080500</name>
</gene>
<organism evidence="1 2">
    <name type="scientific">Phaseolus angularis</name>
    <name type="common">Azuki bean</name>
    <name type="synonym">Vigna angularis</name>
    <dbReference type="NCBI Taxonomy" id="3914"/>
    <lineage>
        <taxon>Eukaryota</taxon>
        <taxon>Viridiplantae</taxon>
        <taxon>Streptophyta</taxon>
        <taxon>Embryophyta</taxon>
        <taxon>Tracheophyta</taxon>
        <taxon>Spermatophyta</taxon>
        <taxon>Magnoliopsida</taxon>
        <taxon>eudicotyledons</taxon>
        <taxon>Gunneridae</taxon>
        <taxon>Pentapetalae</taxon>
        <taxon>rosids</taxon>
        <taxon>fabids</taxon>
        <taxon>Fabales</taxon>
        <taxon>Fabaceae</taxon>
        <taxon>Papilionoideae</taxon>
        <taxon>50 kb inversion clade</taxon>
        <taxon>NPAAA clade</taxon>
        <taxon>indigoferoid/millettioid clade</taxon>
        <taxon>Phaseoleae</taxon>
        <taxon>Vigna</taxon>
    </lineage>
</organism>
<evidence type="ECO:0000313" key="2">
    <source>
        <dbReference type="Proteomes" id="UP000053144"/>
    </source>
</evidence>
<name>A0A0L9U3M4_PHAAN</name>
<accession>A0A0L9U3M4</accession>
<dbReference type="AlphaFoldDB" id="A0A0L9U3M4"/>